<protein>
    <submittedName>
        <fullName evidence="1">Bacillithiol system protein YtxJ</fullName>
    </submittedName>
</protein>
<gene>
    <name evidence="1" type="ORF">C8N28_1838</name>
</gene>
<organism evidence="1 2">
    <name type="scientific">Albibacterium bauzanense</name>
    <dbReference type="NCBI Taxonomy" id="653929"/>
    <lineage>
        <taxon>Bacteria</taxon>
        <taxon>Pseudomonadati</taxon>
        <taxon>Bacteroidota</taxon>
        <taxon>Sphingobacteriia</taxon>
        <taxon>Sphingobacteriales</taxon>
        <taxon>Sphingobacteriaceae</taxon>
        <taxon>Albibacterium</taxon>
    </lineage>
</organism>
<accession>A0A4R1LV55</accession>
<dbReference type="AlphaFoldDB" id="A0A4R1LV55"/>
<dbReference type="Proteomes" id="UP000294616">
    <property type="component" value="Unassembled WGS sequence"/>
</dbReference>
<dbReference type="OrthoDB" id="677051at2"/>
<dbReference type="Pfam" id="PF11009">
    <property type="entry name" value="BrxC"/>
    <property type="match status" value="1"/>
</dbReference>
<dbReference type="NCBIfam" id="TIGR04019">
    <property type="entry name" value="B_thiol_YtxJ"/>
    <property type="match status" value="1"/>
</dbReference>
<dbReference type="InterPro" id="IPR022551">
    <property type="entry name" value="BrxC"/>
</dbReference>
<keyword evidence="2" id="KW-1185">Reference proteome</keyword>
<dbReference type="EMBL" id="SMGO01000002">
    <property type="protein sequence ID" value="TCK83248.1"/>
    <property type="molecule type" value="Genomic_DNA"/>
</dbReference>
<name>A0A4R1LV55_9SPHI</name>
<sequence>MNWIPLDSINQLEDINTHSKPILIFKHSTRCPVSSMAKRNIELEAVLLPENIQTYFLDLIKFRELSNQVSELWKVKHESPQVLLIYNQECIYNSSHNEINIADIVMKIEEVTS</sequence>
<evidence type="ECO:0000313" key="2">
    <source>
        <dbReference type="Proteomes" id="UP000294616"/>
    </source>
</evidence>
<proteinExistence type="predicted"/>
<dbReference type="RefSeq" id="WP_132224064.1">
    <property type="nucleotide sequence ID" value="NZ_SMGO01000002.1"/>
</dbReference>
<evidence type="ECO:0000313" key="1">
    <source>
        <dbReference type="EMBL" id="TCK83248.1"/>
    </source>
</evidence>
<reference evidence="1 2" key="1">
    <citation type="submission" date="2019-03" db="EMBL/GenBank/DDBJ databases">
        <title>Genomic Encyclopedia of Archaeal and Bacterial Type Strains, Phase II (KMG-II): from individual species to whole genera.</title>
        <authorList>
            <person name="Goeker M."/>
        </authorList>
    </citation>
    <scope>NUCLEOTIDE SEQUENCE [LARGE SCALE GENOMIC DNA]</scope>
    <source>
        <strain evidence="1 2">DSM 22554</strain>
    </source>
</reference>
<dbReference type="Gene3D" id="3.40.30.10">
    <property type="entry name" value="Glutaredoxin"/>
    <property type="match status" value="1"/>
</dbReference>
<comment type="caution">
    <text evidence="1">The sequence shown here is derived from an EMBL/GenBank/DDBJ whole genome shotgun (WGS) entry which is preliminary data.</text>
</comment>